<reference evidence="4 5" key="1">
    <citation type="submission" date="2017-12" db="EMBL/GenBank/DDBJ databases">
        <title>Phylogenetic diversity of female urinary microbiome.</title>
        <authorList>
            <person name="Thomas-White K."/>
            <person name="Wolfe A.J."/>
        </authorList>
    </citation>
    <scope>NUCLEOTIDE SEQUENCE [LARGE SCALE GENOMIC DNA]</scope>
    <source>
        <strain evidence="4 5">UMB0777</strain>
    </source>
</reference>
<dbReference type="InterPro" id="IPR000873">
    <property type="entry name" value="AMP-dep_synth/lig_dom"/>
</dbReference>
<evidence type="ECO:0000256" key="1">
    <source>
        <dbReference type="SAM" id="MobiDB-lite"/>
    </source>
</evidence>
<dbReference type="Gene3D" id="3.40.50.12780">
    <property type="entry name" value="N-terminal domain of ligase-like"/>
    <property type="match status" value="1"/>
</dbReference>
<feature type="region of interest" description="Disordered" evidence="1">
    <location>
        <begin position="146"/>
        <end position="172"/>
    </location>
</feature>
<feature type="domain" description="AMP-binding enzyme C-terminal" evidence="3">
    <location>
        <begin position="426"/>
        <end position="500"/>
    </location>
</feature>
<keyword evidence="4" id="KW-0436">Ligase</keyword>
<dbReference type="Gene3D" id="3.30.300.30">
    <property type="match status" value="1"/>
</dbReference>
<dbReference type="AlphaFoldDB" id="A0A2I1R9B9"/>
<evidence type="ECO:0000313" key="5">
    <source>
        <dbReference type="Proteomes" id="UP000234662"/>
    </source>
</evidence>
<dbReference type="RefSeq" id="WP_101819924.1">
    <property type="nucleotide sequence ID" value="NZ_PKJC01000005.1"/>
</dbReference>
<evidence type="ECO:0000313" key="4">
    <source>
        <dbReference type="EMBL" id="PKZ65733.1"/>
    </source>
</evidence>
<comment type="caution">
    <text evidence="4">The sequence shown here is derived from an EMBL/GenBank/DDBJ whole genome shotgun (WGS) entry which is preliminary data.</text>
</comment>
<organism evidence="4 5">
    <name type="scientific">Gordonia terrae</name>
    <dbReference type="NCBI Taxonomy" id="2055"/>
    <lineage>
        <taxon>Bacteria</taxon>
        <taxon>Bacillati</taxon>
        <taxon>Actinomycetota</taxon>
        <taxon>Actinomycetes</taxon>
        <taxon>Mycobacteriales</taxon>
        <taxon>Gordoniaceae</taxon>
        <taxon>Gordonia</taxon>
    </lineage>
</organism>
<dbReference type="GO" id="GO:0031956">
    <property type="term" value="F:medium-chain fatty acid-CoA ligase activity"/>
    <property type="evidence" value="ECO:0007669"/>
    <property type="project" value="TreeGrafter"/>
</dbReference>
<accession>A0A2I1R9B9</accession>
<dbReference type="InterPro" id="IPR042099">
    <property type="entry name" value="ANL_N_sf"/>
</dbReference>
<gene>
    <name evidence="4" type="ORF">CYJ73_09220</name>
</gene>
<dbReference type="Pfam" id="PF00501">
    <property type="entry name" value="AMP-binding"/>
    <property type="match status" value="1"/>
</dbReference>
<dbReference type="STRING" id="2055.BCM27_24230"/>
<dbReference type="GO" id="GO:0006631">
    <property type="term" value="P:fatty acid metabolic process"/>
    <property type="evidence" value="ECO:0007669"/>
    <property type="project" value="TreeGrafter"/>
</dbReference>
<protein>
    <submittedName>
        <fullName evidence="4">Fatty-acid--CoA ligase</fullName>
    </submittedName>
</protein>
<dbReference type="PANTHER" id="PTHR43201">
    <property type="entry name" value="ACYL-COA SYNTHETASE"/>
    <property type="match status" value="1"/>
</dbReference>
<dbReference type="SUPFAM" id="SSF56801">
    <property type="entry name" value="Acetyl-CoA synthetase-like"/>
    <property type="match status" value="1"/>
</dbReference>
<evidence type="ECO:0000259" key="2">
    <source>
        <dbReference type="Pfam" id="PF00501"/>
    </source>
</evidence>
<proteinExistence type="predicted"/>
<dbReference type="InterPro" id="IPR045851">
    <property type="entry name" value="AMP-bd_C_sf"/>
</dbReference>
<evidence type="ECO:0000259" key="3">
    <source>
        <dbReference type="Pfam" id="PF13193"/>
    </source>
</evidence>
<sequence length="519" mass="54825">MLDRIRDRAKADPQSLALVDDSVSLTWDHVAETLATLASALRRLAPGPDDRVAVIGENRAETLLAHVAAIGAGIGTVAVSRQLTAGEMADQFVDAGCVAVVTGPAGLAAAGEAAGTASLRTVITHNHEGTVPLDGGVEHLTWDGLLTGEPSPPNDLADRPARPPLVYTSGTTGRARGTEVRWLPGHAKDAAEFQAAVAARSGYPTGAHLVVGPLQHNGPLTSIRHILSGEPVVVLGRFDAERVLHLIDAHSVTSTLMVPTHFQRLLALPPQTRDRYDVSGLRYVAHTGSACPADVKRAMIDWFGPVLIESYGGSEIGTVCKIDSNEWLAHPSSVGRVVEPFEVVVVGSDGEVLGPGDTGILGFRTPPGRELVYHGDPEKTAKAYILPGVATLGDVGHVDEDGFVFITDRVADMVVSGGVNLYPAESEHVLRRHPDVAEVAVIGVPDTDLGEALLALVVPETGASVDTESLRAFARGSMASYKCPKHYVVVAELTRNAMGKLDKKALRRPYWDSERTIAG</sequence>
<dbReference type="PROSITE" id="PS00455">
    <property type="entry name" value="AMP_BINDING"/>
    <property type="match status" value="1"/>
</dbReference>
<feature type="domain" description="AMP-dependent synthetase/ligase" evidence="2">
    <location>
        <begin position="6"/>
        <end position="366"/>
    </location>
</feature>
<name>A0A2I1R9B9_9ACTN</name>
<dbReference type="Proteomes" id="UP000234662">
    <property type="component" value="Unassembled WGS sequence"/>
</dbReference>
<dbReference type="PANTHER" id="PTHR43201:SF32">
    <property type="entry name" value="2-SUCCINYLBENZOATE--COA LIGASE, CHLOROPLASTIC_PEROXISOMAL"/>
    <property type="match status" value="1"/>
</dbReference>
<dbReference type="InterPro" id="IPR020845">
    <property type="entry name" value="AMP-binding_CS"/>
</dbReference>
<dbReference type="EMBL" id="PKJC01000005">
    <property type="protein sequence ID" value="PKZ65733.1"/>
    <property type="molecule type" value="Genomic_DNA"/>
</dbReference>
<dbReference type="InterPro" id="IPR025110">
    <property type="entry name" value="AMP-bd_C"/>
</dbReference>
<dbReference type="Pfam" id="PF13193">
    <property type="entry name" value="AMP-binding_C"/>
    <property type="match status" value="1"/>
</dbReference>